<dbReference type="EMBL" id="JARK01001370">
    <property type="protein sequence ID" value="EYC16282.1"/>
    <property type="molecule type" value="Genomic_DNA"/>
</dbReference>
<proteinExistence type="predicted"/>
<keyword evidence="3" id="KW-1185">Reference proteome</keyword>
<protein>
    <submittedName>
        <fullName evidence="2">Uncharacterized protein</fullName>
    </submittedName>
</protein>
<accession>A0A016UN37</accession>
<gene>
    <name evidence="2" type="primary">Acey_s0034.g2901</name>
    <name evidence="2" type="ORF">Y032_0034g2901</name>
</gene>
<dbReference type="Proteomes" id="UP000024635">
    <property type="component" value="Unassembled WGS sequence"/>
</dbReference>
<sequence length="139" mass="15546">MANIPKQITEPQLNRDNSNSSIHSRIFKIPLFQPVISSPIALPKTKITELRKCEKNARQKQKRRNSISSKPHIMRTACRRQRRLSVAVVDDSCDGGDLWSPVLATAATHASDAPSTINTHSGQCRRARRDRNCYTLGGV</sequence>
<name>A0A016UN37_9BILA</name>
<evidence type="ECO:0000256" key="1">
    <source>
        <dbReference type="SAM" id="MobiDB-lite"/>
    </source>
</evidence>
<reference evidence="3" key="1">
    <citation type="journal article" date="2015" name="Nat. Genet.">
        <title>The genome and transcriptome of the zoonotic hookworm Ancylostoma ceylanicum identify infection-specific gene families.</title>
        <authorList>
            <person name="Schwarz E.M."/>
            <person name="Hu Y."/>
            <person name="Antoshechkin I."/>
            <person name="Miller M.M."/>
            <person name="Sternberg P.W."/>
            <person name="Aroian R.V."/>
        </authorList>
    </citation>
    <scope>NUCLEOTIDE SEQUENCE</scope>
    <source>
        <strain evidence="3">HY135</strain>
    </source>
</reference>
<dbReference type="AlphaFoldDB" id="A0A016UN37"/>
<evidence type="ECO:0000313" key="2">
    <source>
        <dbReference type="EMBL" id="EYC16282.1"/>
    </source>
</evidence>
<organism evidence="2 3">
    <name type="scientific">Ancylostoma ceylanicum</name>
    <dbReference type="NCBI Taxonomy" id="53326"/>
    <lineage>
        <taxon>Eukaryota</taxon>
        <taxon>Metazoa</taxon>
        <taxon>Ecdysozoa</taxon>
        <taxon>Nematoda</taxon>
        <taxon>Chromadorea</taxon>
        <taxon>Rhabditida</taxon>
        <taxon>Rhabditina</taxon>
        <taxon>Rhabditomorpha</taxon>
        <taxon>Strongyloidea</taxon>
        <taxon>Ancylostomatidae</taxon>
        <taxon>Ancylostomatinae</taxon>
        <taxon>Ancylostoma</taxon>
    </lineage>
</organism>
<comment type="caution">
    <text evidence="2">The sequence shown here is derived from an EMBL/GenBank/DDBJ whole genome shotgun (WGS) entry which is preliminary data.</text>
</comment>
<feature type="region of interest" description="Disordered" evidence="1">
    <location>
        <begin position="54"/>
        <end position="74"/>
    </location>
</feature>
<evidence type="ECO:0000313" key="3">
    <source>
        <dbReference type="Proteomes" id="UP000024635"/>
    </source>
</evidence>